<name>A0A382J8A5_9ZZZZ</name>
<sequence length="271" mass="30604">MSILVHETFENGWEDSWRGKIHSAYRSDSGLRLMFRKDDHYGCALYKEVTPSRHVKVSYMVRALSNWNSDSTGKTLGFADLRWKDKLGRSYGHGNRQPNPDGFSFRTWLGKTKDGYMPIGMYFYHLGQVPRWGDSVKVGQIKVGGPAVLFECEADFDEGFIRARVDGGDWVRHNLVVTDKTAVVWAWLDAYYGGPAVSPENMAWDISDYKLENLGPDPLDPGIDWDAIARMIAEKEEAAKETAESEETTEEVVLDELAEHGLKSVSDDSLI</sequence>
<reference evidence="1" key="1">
    <citation type="submission" date="2018-05" db="EMBL/GenBank/DDBJ databases">
        <authorList>
            <person name="Lanie J.A."/>
            <person name="Ng W.-L."/>
            <person name="Kazmierczak K.M."/>
            <person name="Andrzejewski T.M."/>
            <person name="Davidsen T.M."/>
            <person name="Wayne K.J."/>
            <person name="Tettelin H."/>
            <person name="Glass J.I."/>
            <person name="Rusch D."/>
            <person name="Podicherti R."/>
            <person name="Tsui H.-C.T."/>
            <person name="Winkler M.E."/>
        </authorList>
    </citation>
    <scope>NUCLEOTIDE SEQUENCE</scope>
</reference>
<evidence type="ECO:0000313" key="1">
    <source>
        <dbReference type="EMBL" id="SVC08300.1"/>
    </source>
</evidence>
<gene>
    <name evidence="1" type="ORF">METZ01_LOCUS261154</name>
</gene>
<proteinExistence type="predicted"/>
<protein>
    <submittedName>
        <fullName evidence="1">Uncharacterized protein</fullName>
    </submittedName>
</protein>
<dbReference type="EMBL" id="UINC01072565">
    <property type="protein sequence ID" value="SVC08300.1"/>
    <property type="molecule type" value="Genomic_DNA"/>
</dbReference>
<organism evidence="1">
    <name type="scientific">marine metagenome</name>
    <dbReference type="NCBI Taxonomy" id="408172"/>
    <lineage>
        <taxon>unclassified sequences</taxon>
        <taxon>metagenomes</taxon>
        <taxon>ecological metagenomes</taxon>
    </lineage>
</organism>
<accession>A0A382J8A5</accession>
<feature type="non-terminal residue" evidence="1">
    <location>
        <position position="271"/>
    </location>
</feature>
<dbReference type="AlphaFoldDB" id="A0A382J8A5"/>